<reference evidence="2 3" key="1">
    <citation type="submission" date="2018-04" db="EMBL/GenBank/DDBJ databases">
        <title>The genome of golden apple snail Pomacea canaliculata provides insight into stress tolerance and invasive adaptation.</title>
        <authorList>
            <person name="Liu C."/>
            <person name="Liu B."/>
            <person name="Ren Y."/>
            <person name="Zhang Y."/>
            <person name="Wang H."/>
            <person name="Li S."/>
            <person name="Jiang F."/>
            <person name="Yin L."/>
            <person name="Zhang G."/>
            <person name="Qian W."/>
            <person name="Fan W."/>
        </authorList>
    </citation>
    <scope>NUCLEOTIDE SEQUENCE [LARGE SCALE GENOMIC DNA]</scope>
    <source>
        <strain evidence="2">SZHN2017</strain>
        <tissue evidence="2">Muscle</tissue>
    </source>
</reference>
<evidence type="ECO:0000256" key="1">
    <source>
        <dbReference type="SAM" id="MobiDB-lite"/>
    </source>
</evidence>
<sequence length="103" mass="11350">MRPLPRYGPSRSQPPRFSQSEEERAARSCQTCARGAWRAVTCLAEGKTGEQKARWSERSEESQSASCVCVKSERGYEADVAVSEDTGISEMAYGGWIGRVAEN</sequence>
<dbReference type="EMBL" id="PZQS01000007">
    <property type="protein sequence ID" value="PVD27719.1"/>
    <property type="molecule type" value="Genomic_DNA"/>
</dbReference>
<dbReference type="Proteomes" id="UP000245119">
    <property type="component" value="Linkage Group LG7"/>
</dbReference>
<proteinExistence type="predicted"/>
<comment type="caution">
    <text evidence="2">The sequence shown here is derived from an EMBL/GenBank/DDBJ whole genome shotgun (WGS) entry which is preliminary data.</text>
</comment>
<organism evidence="2 3">
    <name type="scientific">Pomacea canaliculata</name>
    <name type="common">Golden apple snail</name>
    <dbReference type="NCBI Taxonomy" id="400727"/>
    <lineage>
        <taxon>Eukaryota</taxon>
        <taxon>Metazoa</taxon>
        <taxon>Spiralia</taxon>
        <taxon>Lophotrochozoa</taxon>
        <taxon>Mollusca</taxon>
        <taxon>Gastropoda</taxon>
        <taxon>Caenogastropoda</taxon>
        <taxon>Architaenioglossa</taxon>
        <taxon>Ampullarioidea</taxon>
        <taxon>Ampullariidae</taxon>
        <taxon>Pomacea</taxon>
    </lineage>
</organism>
<feature type="compositionally biased region" description="Low complexity" evidence="1">
    <location>
        <begin position="9"/>
        <end position="18"/>
    </location>
</feature>
<keyword evidence="3" id="KW-1185">Reference proteome</keyword>
<evidence type="ECO:0000313" key="2">
    <source>
        <dbReference type="EMBL" id="PVD27719.1"/>
    </source>
</evidence>
<protein>
    <submittedName>
        <fullName evidence="2">Uncharacterized protein</fullName>
    </submittedName>
</protein>
<dbReference type="AlphaFoldDB" id="A0A2T7P2R7"/>
<name>A0A2T7P2R7_POMCA</name>
<gene>
    <name evidence="2" type="ORF">C0Q70_12890</name>
</gene>
<evidence type="ECO:0000313" key="3">
    <source>
        <dbReference type="Proteomes" id="UP000245119"/>
    </source>
</evidence>
<feature type="region of interest" description="Disordered" evidence="1">
    <location>
        <begin position="1"/>
        <end position="24"/>
    </location>
</feature>
<accession>A0A2T7P2R7</accession>